<dbReference type="InterPro" id="IPR051409">
    <property type="entry name" value="Atypical_kinase_ADCK"/>
</dbReference>
<keyword evidence="4" id="KW-0067">ATP-binding</keyword>
<dbReference type="CDD" id="cd13970">
    <property type="entry name" value="ABC1_ADCK3"/>
    <property type="match status" value="1"/>
</dbReference>
<comment type="caution">
    <text evidence="6">The sequence shown here is derived from an EMBL/GenBank/DDBJ whole genome shotgun (WGS) entry which is preliminary data.</text>
</comment>
<evidence type="ECO:0000313" key="7">
    <source>
        <dbReference type="Proteomes" id="UP001271769"/>
    </source>
</evidence>
<evidence type="ECO:0000256" key="4">
    <source>
        <dbReference type="ARBA" id="ARBA00022840"/>
    </source>
</evidence>
<sequence>MADDSESNSLSGRVKRYAKVGRAMSGVAARVAGQRYLGLKVDRASHAADLKAALGGLKGPLMKVAQIMSTIPDALPKEYVEELRQLQANAPAMGWPFVKRRMAAELGPAWQSRFHVFGHEAAAAASLGQVHRATALDGTKLACKLQYPDMQSAVEADLSQLKLIFRLYERYDKAISTEHIHDEIADRLREELDYAREAKAMALYRLMLAKEDEVHLPLPVDELTTQRLLTMTWIEGEPLMSFLEKKPSVSLRNKVAYNMFRAWYVPFYDYGVIHGDPHLGNYTVRPKGAKDEGAVNLMDFGCIRIFDAKFVKGVIDLYWALERGDRDMAVAAYESWGFKGLNKDVIDVLNLWAKFVYGPLLEDRTRKIQEETSGIYGREVAENVHAELRRLGPVTPPKEFVFMDRAAIGLGSVFLHLKAEINWYQLFHDLIRDFDVKALAKRQKAALKEVGL</sequence>
<dbReference type="EMBL" id="JAXCLX010000001">
    <property type="protein sequence ID" value="MDY0870818.1"/>
    <property type="molecule type" value="Genomic_DNA"/>
</dbReference>
<accession>A0ABU5DU07</accession>
<reference evidence="6 7" key="1">
    <citation type="journal article" date="2013" name="Antonie Van Leeuwenhoek">
        <title>Dongia rigui sp. nov., isolated from freshwater of a large wetland in Korea.</title>
        <authorList>
            <person name="Baik K.S."/>
            <person name="Hwang Y.M."/>
            <person name="Choi J.S."/>
            <person name="Kwon J."/>
            <person name="Seong C.N."/>
        </authorList>
    </citation>
    <scope>NUCLEOTIDE SEQUENCE [LARGE SCALE GENOMIC DNA]</scope>
    <source>
        <strain evidence="6 7">04SU4-P</strain>
    </source>
</reference>
<keyword evidence="7" id="KW-1185">Reference proteome</keyword>
<evidence type="ECO:0000313" key="6">
    <source>
        <dbReference type="EMBL" id="MDY0870818.1"/>
    </source>
</evidence>
<evidence type="ECO:0000256" key="1">
    <source>
        <dbReference type="ARBA" id="ARBA00009670"/>
    </source>
</evidence>
<feature type="domain" description="ABC1 atypical kinase-like" evidence="5">
    <location>
        <begin position="85"/>
        <end position="328"/>
    </location>
</feature>
<evidence type="ECO:0000256" key="3">
    <source>
        <dbReference type="ARBA" id="ARBA00022741"/>
    </source>
</evidence>
<dbReference type="RefSeq" id="WP_320499167.1">
    <property type="nucleotide sequence ID" value="NZ_JAXCLX010000001.1"/>
</dbReference>
<organism evidence="6 7">
    <name type="scientific">Dongia rigui</name>
    <dbReference type="NCBI Taxonomy" id="940149"/>
    <lineage>
        <taxon>Bacteria</taxon>
        <taxon>Pseudomonadati</taxon>
        <taxon>Pseudomonadota</taxon>
        <taxon>Alphaproteobacteria</taxon>
        <taxon>Rhodospirillales</taxon>
        <taxon>Dongiaceae</taxon>
        <taxon>Dongia</taxon>
    </lineage>
</organism>
<dbReference type="InterPro" id="IPR034646">
    <property type="entry name" value="ADCK3_dom"/>
</dbReference>
<keyword evidence="3" id="KW-0547">Nucleotide-binding</keyword>
<keyword evidence="2" id="KW-0808">Transferase</keyword>
<protein>
    <submittedName>
        <fullName evidence="6">AarF/UbiB family protein</fullName>
    </submittedName>
</protein>
<gene>
    <name evidence="6" type="ORF">SMD31_02750</name>
</gene>
<dbReference type="PANTHER" id="PTHR43851:SF3">
    <property type="entry name" value="COENZYME Q8"/>
    <property type="match status" value="1"/>
</dbReference>
<comment type="similarity">
    <text evidence="1">Belongs to the protein kinase superfamily. ADCK protein kinase family.</text>
</comment>
<dbReference type="Proteomes" id="UP001271769">
    <property type="component" value="Unassembled WGS sequence"/>
</dbReference>
<dbReference type="PANTHER" id="PTHR43851">
    <property type="match status" value="1"/>
</dbReference>
<name>A0ABU5DU07_9PROT</name>
<dbReference type="InterPro" id="IPR004147">
    <property type="entry name" value="ABC1_dom"/>
</dbReference>
<evidence type="ECO:0000259" key="5">
    <source>
        <dbReference type="Pfam" id="PF03109"/>
    </source>
</evidence>
<proteinExistence type="inferred from homology"/>
<dbReference type="InterPro" id="IPR011009">
    <property type="entry name" value="Kinase-like_dom_sf"/>
</dbReference>
<dbReference type="Pfam" id="PF03109">
    <property type="entry name" value="ABC1"/>
    <property type="match status" value="1"/>
</dbReference>
<evidence type="ECO:0000256" key="2">
    <source>
        <dbReference type="ARBA" id="ARBA00022679"/>
    </source>
</evidence>
<dbReference type="SUPFAM" id="SSF56112">
    <property type="entry name" value="Protein kinase-like (PK-like)"/>
    <property type="match status" value="1"/>
</dbReference>